<dbReference type="EMBL" id="DXAV01000095">
    <property type="protein sequence ID" value="HIZ92743.1"/>
    <property type="molecule type" value="Genomic_DNA"/>
</dbReference>
<evidence type="ECO:0000313" key="1">
    <source>
        <dbReference type="EMBL" id="HIZ92743.1"/>
    </source>
</evidence>
<reference evidence="1" key="2">
    <citation type="submission" date="2021-04" db="EMBL/GenBank/DDBJ databases">
        <authorList>
            <person name="Gilroy R."/>
        </authorList>
    </citation>
    <scope>NUCLEOTIDE SEQUENCE</scope>
    <source>
        <strain evidence="1">CHK118-2852</strain>
    </source>
</reference>
<protein>
    <submittedName>
        <fullName evidence="1">Uncharacterized protein</fullName>
    </submittedName>
</protein>
<organism evidence="1 2">
    <name type="scientific">Candidatus Bacteroides merdavium</name>
    <dbReference type="NCBI Taxonomy" id="2838472"/>
    <lineage>
        <taxon>Bacteria</taxon>
        <taxon>Pseudomonadati</taxon>
        <taxon>Bacteroidota</taxon>
        <taxon>Bacteroidia</taxon>
        <taxon>Bacteroidales</taxon>
        <taxon>Bacteroidaceae</taxon>
        <taxon>Bacteroides</taxon>
    </lineage>
</organism>
<gene>
    <name evidence="1" type="ORF">H9807_11615</name>
</gene>
<feature type="non-terminal residue" evidence="1">
    <location>
        <position position="1"/>
    </location>
</feature>
<comment type="caution">
    <text evidence="1">The sequence shown here is derived from an EMBL/GenBank/DDBJ whole genome shotgun (WGS) entry which is preliminary data.</text>
</comment>
<sequence length="75" mass="8972">INLFSLLFSVTKVRGFRRMWKKDGRWPYRQRLSGRFCRPIRMVLWAGWSADYAAGSRVLVGLKQHAWYMFLSLMT</sequence>
<reference evidence="1" key="1">
    <citation type="journal article" date="2021" name="PeerJ">
        <title>Extensive microbial diversity within the chicken gut microbiome revealed by metagenomics and culture.</title>
        <authorList>
            <person name="Gilroy R."/>
            <person name="Ravi A."/>
            <person name="Getino M."/>
            <person name="Pursley I."/>
            <person name="Horton D.L."/>
            <person name="Alikhan N.F."/>
            <person name="Baker D."/>
            <person name="Gharbi K."/>
            <person name="Hall N."/>
            <person name="Watson M."/>
            <person name="Adriaenssens E.M."/>
            <person name="Foster-Nyarko E."/>
            <person name="Jarju S."/>
            <person name="Secka A."/>
            <person name="Antonio M."/>
            <person name="Oren A."/>
            <person name="Chaudhuri R.R."/>
            <person name="La Ragione R."/>
            <person name="Hildebrand F."/>
            <person name="Pallen M.J."/>
        </authorList>
    </citation>
    <scope>NUCLEOTIDE SEQUENCE</scope>
    <source>
        <strain evidence="1">CHK118-2852</strain>
    </source>
</reference>
<proteinExistence type="predicted"/>
<name>A0A9D2GZD0_9BACE</name>
<dbReference type="Proteomes" id="UP000824108">
    <property type="component" value="Unassembled WGS sequence"/>
</dbReference>
<evidence type="ECO:0000313" key="2">
    <source>
        <dbReference type="Proteomes" id="UP000824108"/>
    </source>
</evidence>
<accession>A0A9D2GZD0</accession>
<dbReference type="AlphaFoldDB" id="A0A9D2GZD0"/>